<dbReference type="GO" id="GO:0004672">
    <property type="term" value="F:protein kinase activity"/>
    <property type="evidence" value="ECO:0007669"/>
    <property type="project" value="InterPro"/>
</dbReference>
<comment type="caution">
    <text evidence="3">The sequence shown here is derived from an EMBL/GenBank/DDBJ whole genome shotgun (WGS) entry which is preliminary data.</text>
</comment>
<feature type="domain" description="Protein kinase" evidence="2">
    <location>
        <begin position="38"/>
        <end position="335"/>
    </location>
</feature>
<reference evidence="3 4" key="1">
    <citation type="submission" date="2018-04" db="EMBL/GenBank/DDBJ databases">
        <title>Thalassorhabdus spongiae gen. nov., sp. nov., isolated from a marine sponge in South-West Iceland.</title>
        <authorList>
            <person name="Knobloch S."/>
            <person name="Daussin A."/>
            <person name="Johannsson R."/>
            <person name="Marteinsson V.T."/>
        </authorList>
    </citation>
    <scope>NUCLEOTIDE SEQUENCE [LARGE SCALE GENOMIC DNA]</scope>
    <source>
        <strain evidence="3 4">Hp12</strain>
    </source>
</reference>
<evidence type="ECO:0000313" key="3">
    <source>
        <dbReference type="EMBL" id="PVZ64505.1"/>
    </source>
</evidence>
<dbReference type="Gene3D" id="1.10.510.10">
    <property type="entry name" value="Transferase(Phosphotransferase) domain 1"/>
    <property type="match status" value="1"/>
</dbReference>
<dbReference type="InterPro" id="IPR011009">
    <property type="entry name" value="Kinase-like_dom_sf"/>
</dbReference>
<name>A0A2V1GXC9_9GAMM</name>
<dbReference type="Pfam" id="PF00069">
    <property type="entry name" value="Pkinase"/>
    <property type="match status" value="1"/>
</dbReference>
<protein>
    <recommendedName>
        <fullName evidence="2">Protein kinase domain-containing protein</fullName>
    </recommendedName>
</protein>
<dbReference type="Proteomes" id="UP000244906">
    <property type="component" value="Unassembled WGS sequence"/>
</dbReference>
<keyword evidence="4" id="KW-1185">Reference proteome</keyword>
<organism evidence="3 4">
    <name type="scientific">Pelagibaculum spongiae</name>
    <dbReference type="NCBI Taxonomy" id="2080658"/>
    <lineage>
        <taxon>Bacteria</taxon>
        <taxon>Pseudomonadati</taxon>
        <taxon>Pseudomonadota</taxon>
        <taxon>Gammaproteobacteria</taxon>
        <taxon>Oceanospirillales</taxon>
        <taxon>Pelagibaculum</taxon>
    </lineage>
</organism>
<evidence type="ECO:0000313" key="4">
    <source>
        <dbReference type="Proteomes" id="UP000244906"/>
    </source>
</evidence>
<proteinExistence type="predicted"/>
<dbReference type="GO" id="GO:0005524">
    <property type="term" value="F:ATP binding"/>
    <property type="evidence" value="ECO:0007669"/>
    <property type="project" value="InterPro"/>
</dbReference>
<gene>
    <name evidence="3" type="ORF">DC094_19525</name>
</gene>
<dbReference type="PANTHER" id="PTHR24347">
    <property type="entry name" value="SERINE/THREONINE-PROTEIN KINASE"/>
    <property type="match status" value="1"/>
</dbReference>
<sequence>MIKRSRSFQEGNMNAKTDQKKRKKTGNRDAIDNLGQRYRLTGALGEGGQGKVCLTNFPNVLVKVRTSKNLEQNKEWLRHVKWLMRQDLEQLQIARPVSIIKKPKSVFGYVLQLMDGLEPIKEMIEKTHISLCEDGSMEGFSATGGLKRRVYLLKELAKNLNKLHSRGMAYGDLSLENIFISQSADDHQVWLIDCDNICFSEREGHGHIHTPGYAAPEVVRQESGVNIATDCWSFAVIAMQLLTDNHPFTSSFFCDDAEDTERVLEQAHSGELPWIYDESDDSNCWDESGIPLELVTNNKTFTLFERCFSTGKNQPYQRPSMAEWQDILDQSYSRLVICENSQDCGSHYFYNDKHVCDFCDSEQVLNHSLKLDYFFYNDEFDKNEDPETSPWINTDYSQLVNLDQTIDLHLNPAGSEHYHESPRLCSIELTAKALRILPQNKSKVLMIRSSDQKTLEIKRQASLKQEVKKGEQFELHIWYCDSTNRPAHIVWKFTW</sequence>
<feature type="region of interest" description="Disordered" evidence="1">
    <location>
        <begin position="1"/>
        <end position="31"/>
    </location>
</feature>
<dbReference type="EMBL" id="QDDL01000012">
    <property type="protein sequence ID" value="PVZ64505.1"/>
    <property type="molecule type" value="Genomic_DNA"/>
</dbReference>
<dbReference type="SUPFAM" id="SSF56112">
    <property type="entry name" value="Protein kinase-like (PK-like)"/>
    <property type="match status" value="1"/>
</dbReference>
<evidence type="ECO:0000259" key="2">
    <source>
        <dbReference type="PROSITE" id="PS50011"/>
    </source>
</evidence>
<dbReference type="InterPro" id="IPR000719">
    <property type="entry name" value="Prot_kinase_dom"/>
</dbReference>
<evidence type="ECO:0000256" key="1">
    <source>
        <dbReference type="SAM" id="MobiDB-lite"/>
    </source>
</evidence>
<accession>A0A2V1GXC9</accession>
<dbReference type="AlphaFoldDB" id="A0A2V1GXC9"/>
<dbReference type="PROSITE" id="PS50011">
    <property type="entry name" value="PROTEIN_KINASE_DOM"/>
    <property type="match status" value="1"/>
</dbReference>
<dbReference type="SMART" id="SM00220">
    <property type="entry name" value="S_TKc"/>
    <property type="match status" value="1"/>
</dbReference>